<dbReference type="AlphaFoldDB" id="J3NRG6"/>
<gene>
    <name evidence="3" type="primary">20344328</name>
    <name evidence="2" type="ORF">GGTG_03870</name>
</gene>
<keyword evidence="4" id="KW-1185">Reference proteome</keyword>
<name>J3NRG6_GAET3</name>
<evidence type="ECO:0000313" key="4">
    <source>
        <dbReference type="Proteomes" id="UP000006039"/>
    </source>
</evidence>
<dbReference type="VEuPathDB" id="FungiDB:GGTG_03870"/>
<feature type="region of interest" description="Disordered" evidence="1">
    <location>
        <begin position="57"/>
        <end position="87"/>
    </location>
</feature>
<reference evidence="2" key="3">
    <citation type="submission" date="2010-09" db="EMBL/GenBank/DDBJ databases">
        <title>Annotation of Gaeumannomyces graminis var. tritici R3-111a-1.</title>
        <authorList>
            <consortium name="The Broad Institute Genome Sequencing Platform"/>
            <person name="Ma L.-J."/>
            <person name="Dead R."/>
            <person name="Young S.K."/>
            <person name="Zeng Q."/>
            <person name="Gargeya S."/>
            <person name="Fitzgerald M."/>
            <person name="Haas B."/>
            <person name="Abouelleil A."/>
            <person name="Alvarado L."/>
            <person name="Arachchi H.M."/>
            <person name="Berlin A."/>
            <person name="Brown A."/>
            <person name="Chapman S.B."/>
            <person name="Chen Z."/>
            <person name="Dunbar C."/>
            <person name="Freedman E."/>
            <person name="Gearin G."/>
            <person name="Gellesch M."/>
            <person name="Goldberg J."/>
            <person name="Griggs A."/>
            <person name="Gujja S."/>
            <person name="Heiman D."/>
            <person name="Howarth C."/>
            <person name="Larson L."/>
            <person name="Lui A."/>
            <person name="MacDonald P.J.P."/>
            <person name="Mehta T."/>
            <person name="Montmayeur A."/>
            <person name="Murphy C."/>
            <person name="Neiman D."/>
            <person name="Pearson M."/>
            <person name="Priest M."/>
            <person name="Roberts A."/>
            <person name="Saif S."/>
            <person name="Shea T."/>
            <person name="Shenoy N."/>
            <person name="Sisk P."/>
            <person name="Stolte C."/>
            <person name="Sykes S."/>
            <person name="Yandava C."/>
            <person name="Wortman J."/>
            <person name="Nusbaum C."/>
            <person name="Birren B."/>
        </authorList>
    </citation>
    <scope>NUCLEOTIDE SEQUENCE</scope>
    <source>
        <strain evidence="2">R3-111a-1</strain>
    </source>
</reference>
<dbReference type="RefSeq" id="XP_009219917.1">
    <property type="nucleotide sequence ID" value="XM_009221653.1"/>
</dbReference>
<evidence type="ECO:0000313" key="3">
    <source>
        <dbReference type="EnsemblFungi" id="EJT78772"/>
    </source>
</evidence>
<accession>J3NRG6</accession>
<reference evidence="2" key="2">
    <citation type="submission" date="2010-07" db="EMBL/GenBank/DDBJ databases">
        <authorList>
            <consortium name="The Broad Institute Genome Sequencing Platform"/>
            <consortium name="Broad Institute Genome Sequencing Center for Infectious Disease"/>
            <person name="Ma L.-J."/>
            <person name="Dead R."/>
            <person name="Young S."/>
            <person name="Zeng Q."/>
            <person name="Koehrsen M."/>
            <person name="Alvarado L."/>
            <person name="Berlin A."/>
            <person name="Chapman S.B."/>
            <person name="Chen Z."/>
            <person name="Freedman E."/>
            <person name="Gellesch M."/>
            <person name="Goldberg J."/>
            <person name="Griggs A."/>
            <person name="Gujja S."/>
            <person name="Heilman E.R."/>
            <person name="Heiman D."/>
            <person name="Hepburn T."/>
            <person name="Howarth C."/>
            <person name="Jen D."/>
            <person name="Larson L."/>
            <person name="Mehta T."/>
            <person name="Neiman D."/>
            <person name="Pearson M."/>
            <person name="Roberts A."/>
            <person name="Saif S."/>
            <person name="Shea T."/>
            <person name="Shenoy N."/>
            <person name="Sisk P."/>
            <person name="Stolte C."/>
            <person name="Sykes S."/>
            <person name="Walk T."/>
            <person name="White J."/>
            <person name="Yandava C."/>
            <person name="Haas B."/>
            <person name="Nusbaum C."/>
            <person name="Birren B."/>
        </authorList>
    </citation>
    <scope>NUCLEOTIDE SEQUENCE</scope>
    <source>
        <strain evidence="2">R3-111a-1</strain>
    </source>
</reference>
<sequence length="87" mass="9371">MNCRYQLFSSRETAKTIDAAHASFFFFFFSSCVMSSRTTATTWMELKTLGLGPGAGAIGSGPKQRESQAVYTTADTRKPGRAGCSAD</sequence>
<reference evidence="3" key="5">
    <citation type="submission" date="2018-04" db="UniProtKB">
        <authorList>
            <consortium name="EnsemblFungi"/>
        </authorList>
    </citation>
    <scope>IDENTIFICATION</scope>
    <source>
        <strain evidence="3">R3-111a-1</strain>
    </source>
</reference>
<evidence type="ECO:0000256" key="1">
    <source>
        <dbReference type="SAM" id="MobiDB-lite"/>
    </source>
</evidence>
<reference evidence="4" key="1">
    <citation type="submission" date="2010-07" db="EMBL/GenBank/DDBJ databases">
        <title>The genome sequence of Gaeumannomyces graminis var. tritici strain R3-111a-1.</title>
        <authorList>
            <consortium name="The Broad Institute Genome Sequencing Platform"/>
            <person name="Ma L.-J."/>
            <person name="Dead R."/>
            <person name="Young S."/>
            <person name="Zeng Q."/>
            <person name="Koehrsen M."/>
            <person name="Alvarado L."/>
            <person name="Berlin A."/>
            <person name="Chapman S.B."/>
            <person name="Chen Z."/>
            <person name="Freedman E."/>
            <person name="Gellesch M."/>
            <person name="Goldberg J."/>
            <person name="Griggs A."/>
            <person name="Gujja S."/>
            <person name="Heilman E.R."/>
            <person name="Heiman D."/>
            <person name="Hepburn T."/>
            <person name="Howarth C."/>
            <person name="Jen D."/>
            <person name="Larson L."/>
            <person name="Mehta T."/>
            <person name="Neiman D."/>
            <person name="Pearson M."/>
            <person name="Roberts A."/>
            <person name="Saif S."/>
            <person name="Shea T."/>
            <person name="Shenoy N."/>
            <person name="Sisk P."/>
            <person name="Stolte C."/>
            <person name="Sykes S."/>
            <person name="Walk T."/>
            <person name="White J."/>
            <person name="Yandava C."/>
            <person name="Haas B."/>
            <person name="Nusbaum C."/>
            <person name="Birren B."/>
        </authorList>
    </citation>
    <scope>NUCLEOTIDE SEQUENCE [LARGE SCALE GENOMIC DNA]</scope>
    <source>
        <strain evidence="4">R3-111a-1</strain>
    </source>
</reference>
<dbReference type="PROSITE" id="PS51257">
    <property type="entry name" value="PROKAR_LIPOPROTEIN"/>
    <property type="match status" value="1"/>
</dbReference>
<proteinExistence type="predicted"/>
<protein>
    <submittedName>
        <fullName evidence="2 3">Uncharacterized protein</fullName>
    </submittedName>
</protein>
<dbReference type="HOGENOM" id="CLU_2483488_0_0_1"/>
<organism evidence="2">
    <name type="scientific">Gaeumannomyces tritici (strain R3-111a-1)</name>
    <name type="common">Wheat and barley take-all root rot fungus</name>
    <name type="synonym">Gaeumannomyces graminis var. tritici</name>
    <dbReference type="NCBI Taxonomy" id="644352"/>
    <lineage>
        <taxon>Eukaryota</taxon>
        <taxon>Fungi</taxon>
        <taxon>Dikarya</taxon>
        <taxon>Ascomycota</taxon>
        <taxon>Pezizomycotina</taxon>
        <taxon>Sordariomycetes</taxon>
        <taxon>Sordariomycetidae</taxon>
        <taxon>Magnaporthales</taxon>
        <taxon>Magnaporthaceae</taxon>
        <taxon>Gaeumannomyces</taxon>
    </lineage>
</organism>
<dbReference type="GeneID" id="20344328"/>
<dbReference type="EnsemblFungi" id="EJT78772">
    <property type="protein sequence ID" value="EJT78772"/>
    <property type="gene ID" value="GGTG_03870"/>
</dbReference>
<evidence type="ECO:0000313" key="2">
    <source>
        <dbReference type="EMBL" id="EJT78772.1"/>
    </source>
</evidence>
<reference evidence="3" key="4">
    <citation type="journal article" date="2015" name="G3 (Bethesda)">
        <title>Genome sequences of three phytopathogenic species of the Magnaporthaceae family of fungi.</title>
        <authorList>
            <person name="Okagaki L.H."/>
            <person name="Nunes C.C."/>
            <person name="Sailsbery J."/>
            <person name="Clay B."/>
            <person name="Brown D."/>
            <person name="John T."/>
            <person name="Oh Y."/>
            <person name="Young N."/>
            <person name="Fitzgerald M."/>
            <person name="Haas B.J."/>
            <person name="Zeng Q."/>
            <person name="Young S."/>
            <person name="Adiconis X."/>
            <person name="Fan L."/>
            <person name="Levin J.Z."/>
            <person name="Mitchell T.K."/>
            <person name="Okubara P.A."/>
            <person name="Farman M.L."/>
            <person name="Kohn L.M."/>
            <person name="Birren B."/>
            <person name="Ma L.-J."/>
            <person name="Dean R.A."/>
        </authorList>
    </citation>
    <scope>NUCLEOTIDE SEQUENCE</scope>
    <source>
        <strain evidence="3">R3-111a-1</strain>
    </source>
</reference>
<dbReference type="EMBL" id="GL385396">
    <property type="protein sequence ID" value="EJT78772.1"/>
    <property type="molecule type" value="Genomic_DNA"/>
</dbReference>
<dbReference type="Proteomes" id="UP000006039">
    <property type="component" value="Unassembled WGS sequence"/>
</dbReference>